<organism evidence="1 2">
    <name type="scientific">Penicillium camemberti (strain FM 013)</name>
    <dbReference type="NCBI Taxonomy" id="1429867"/>
    <lineage>
        <taxon>Eukaryota</taxon>
        <taxon>Fungi</taxon>
        <taxon>Dikarya</taxon>
        <taxon>Ascomycota</taxon>
        <taxon>Pezizomycotina</taxon>
        <taxon>Eurotiomycetes</taxon>
        <taxon>Eurotiomycetidae</taxon>
        <taxon>Eurotiales</taxon>
        <taxon>Aspergillaceae</taxon>
        <taxon>Penicillium</taxon>
    </lineage>
</organism>
<name>A0A0G4PYP7_PENC3</name>
<gene>
    <name evidence="1" type="ORF">PCAMFM013_S105g000006</name>
</gene>
<dbReference type="AlphaFoldDB" id="A0A0G4PYP7"/>
<proteinExistence type="predicted"/>
<dbReference type="Proteomes" id="UP000053732">
    <property type="component" value="Unassembled WGS sequence"/>
</dbReference>
<reference evidence="1 2" key="1">
    <citation type="journal article" date="2014" name="Nat. Commun.">
        <title>Multiple recent horizontal transfers of a large genomic region in cheese making fungi.</title>
        <authorList>
            <person name="Cheeseman K."/>
            <person name="Ropars J."/>
            <person name="Renault P."/>
            <person name="Dupont J."/>
            <person name="Gouzy J."/>
            <person name="Branca A."/>
            <person name="Abraham A.L."/>
            <person name="Ceppi M."/>
            <person name="Conseiller E."/>
            <person name="Debuchy R."/>
            <person name="Malagnac F."/>
            <person name="Goarin A."/>
            <person name="Silar P."/>
            <person name="Lacoste S."/>
            <person name="Sallet E."/>
            <person name="Bensimon A."/>
            <person name="Giraud T."/>
            <person name="Brygoo Y."/>
        </authorList>
    </citation>
    <scope>NUCLEOTIDE SEQUENCE [LARGE SCALE GENOMIC DNA]</scope>
    <source>
        <strain evidence="2">FM 013</strain>
    </source>
</reference>
<sequence>MASVAEHDAVCLVTCTLVPTGEAVQRWKGLAVDEPLLVWPSDGGHSGRLIPLG</sequence>
<evidence type="ECO:0000313" key="2">
    <source>
        <dbReference type="Proteomes" id="UP000053732"/>
    </source>
</evidence>
<accession>A0A0G4PYP7</accession>
<keyword evidence="2" id="KW-1185">Reference proteome</keyword>
<evidence type="ECO:0000313" key="1">
    <source>
        <dbReference type="EMBL" id="CRL31293.1"/>
    </source>
</evidence>
<protein>
    <submittedName>
        <fullName evidence="1">Str. FM013</fullName>
    </submittedName>
</protein>
<dbReference type="EMBL" id="HG793236">
    <property type="protein sequence ID" value="CRL31293.1"/>
    <property type="molecule type" value="Genomic_DNA"/>
</dbReference>